<dbReference type="Proteomes" id="UP001169069">
    <property type="component" value="Unassembled WGS sequence"/>
</dbReference>
<sequence length="388" mass="45486">MKQILALILFGISYSYGYDYKTDVKVSQIGYSDFSDETLLSGNTKVGFNNEVFATNLNIEYLYSTQYDKRRYIMLNELYLRKEYQAYSLSLGKMIKFWGEMEGYNFVDIFNQKNYLYDPFDKGKKLGAWAFSASKYINNNAIEFNVKFHEEDQKFPNESFPYYPFPIVYSSKLRLSDSEYQPTFYLTYNFSTDAYIESETKLIVSLGYDNKRYFIPINQTLLSQFAYRVNKYLFLSNIVYDDMIIKMEAAYTDVNDDQSVSDYYQFAFGGEKTFYDVFGADLSVYCEYYRYGYTENKLENVDVSEIYNNDLFLALKLNFNDTGDTEIKSGIFLDLDNQETVFKIETKSRIKDSFVISGELLRILPKDNTLLSSFGKHTRALIGLSYTF</sequence>
<organism evidence="1 2">
    <name type="scientific">Sulfurovum zhangzhouensis</name>
    <dbReference type="NCBI Taxonomy" id="3019067"/>
    <lineage>
        <taxon>Bacteria</taxon>
        <taxon>Pseudomonadati</taxon>
        <taxon>Campylobacterota</taxon>
        <taxon>Epsilonproteobacteria</taxon>
        <taxon>Campylobacterales</taxon>
        <taxon>Sulfurovaceae</taxon>
        <taxon>Sulfurovum</taxon>
    </lineage>
</organism>
<dbReference type="RefSeq" id="WP_289412804.1">
    <property type="nucleotide sequence ID" value="NZ_JAQIBD010000001.1"/>
</dbReference>
<name>A0ABT7QXW4_9BACT</name>
<reference evidence="1" key="1">
    <citation type="submission" date="2023-01" db="EMBL/GenBank/DDBJ databases">
        <title>Sulfurovum sp. zt1-1 genome assembly.</title>
        <authorList>
            <person name="Wang J."/>
        </authorList>
    </citation>
    <scope>NUCLEOTIDE SEQUENCE</scope>
    <source>
        <strain evidence="1">Zt1-1</strain>
    </source>
</reference>
<proteinExistence type="predicted"/>
<dbReference type="EMBL" id="JAQIBD010000001">
    <property type="protein sequence ID" value="MDM5271389.1"/>
    <property type="molecule type" value="Genomic_DNA"/>
</dbReference>
<comment type="caution">
    <text evidence="1">The sequence shown here is derived from an EMBL/GenBank/DDBJ whole genome shotgun (WGS) entry which is preliminary data.</text>
</comment>
<gene>
    <name evidence="1" type="ORF">PGH07_04300</name>
</gene>
<protein>
    <recommendedName>
        <fullName evidence="3">Porin</fullName>
    </recommendedName>
</protein>
<accession>A0ABT7QXW4</accession>
<evidence type="ECO:0008006" key="3">
    <source>
        <dbReference type="Google" id="ProtNLM"/>
    </source>
</evidence>
<keyword evidence="2" id="KW-1185">Reference proteome</keyword>
<evidence type="ECO:0000313" key="1">
    <source>
        <dbReference type="EMBL" id="MDM5271389.1"/>
    </source>
</evidence>
<evidence type="ECO:0000313" key="2">
    <source>
        <dbReference type="Proteomes" id="UP001169069"/>
    </source>
</evidence>